<comment type="similarity">
    <text evidence="2">Belongs to the KptA/TPT1 family.</text>
</comment>
<dbReference type="EMBL" id="BEYU01000064">
    <property type="protein sequence ID" value="GBG29716.1"/>
    <property type="molecule type" value="Genomic_DNA"/>
</dbReference>
<dbReference type="OrthoDB" id="419694at2759"/>
<evidence type="ECO:0000256" key="2">
    <source>
        <dbReference type="ARBA" id="ARBA00009836"/>
    </source>
</evidence>
<sequence>MADAEEKQRKARLGKASRFMTKVLRHRATELGLTLREDGFVRLEDLTKLQPLKSLELADVQEIVRTDNKQRFSLQQEADQEWWIRANQGHSIKSVETEALLEKVDLSLLPQCIHGTYLRHWPAIQRQGLRRMGRNHVHFASGLPGQDGVLSGFRGSAEVLIFLDTARAHDAGLEMFRSSNGVLLTPGLGDTGAIPTELFLRVEERRSHRVLWPAPDGATTEPANKMEMNKRSADRDSEAANASKHSRSAPTPPSKAKAHNKKLSHMLSRVLRHSAVQEGLEVREDGFVRLAELQGKLKRFKGISFSDIEAVVRDNDKKRFTLRQDTDGSWLIRANQGHSMSVVKETSLLRPLDPTSIETCLHGTNASAWAQIQDKGLSRMKRNHIHFARGLPSSETGVISGMRKSCDVLVYVDAAAAAAEAGIKFFESDNGVILSPGDAQGMIAPRFFTKVTDRMGLALAAKNLKSK</sequence>
<dbReference type="Pfam" id="PF01885">
    <property type="entry name" value="PTS_2-RNA"/>
    <property type="match status" value="2"/>
</dbReference>
<dbReference type="Gene3D" id="1.10.10.970">
    <property type="entry name" value="RNA 2'-phosphotransferase, Tpt1/KptA family, N-terminal domain"/>
    <property type="match status" value="2"/>
</dbReference>
<evidence type="ECO:0000256" key="5">
    <source>
        <dbReference type="ARBA" id="ARBA00023027"/>
    </source>
</evidence>
<evidence type="ECO:0000313" key="8">
    <source>
        <dbReference type="EMBL" id="GBG29716.1"/>
    </source>
</evidence>
<proteinExistence type="inferred from homology"/>
<accession>A0A2R5GFL4</accession>
<keyword evidence="9" id="KW-1185">Reference proteome</keyword>
<dbReference type="Gene3D" id="3.20.170.30">
    <property type="match status" value="2"/>
</dbReference>
<evidence type="ECO:0000313" key="9">
    <source>
        <dbReference type="Proteomes" id="UP000241890"/>
    </source>
</evidence>
<dbReference type="EC" id="2.7.1.160" evidence="3"/>
<dbReference type="InParanoid" id="A0A2R5GFL4"/>
<reference evidence="8 9" key="1">
    <citation type="submission" date="2017-12" db="EMBL/GenBank/DDBJ databases">
        <title>Sequencing, de novo assembly and annotation of complete genome of a new Thraustochytrid species, strain FCC1311.</title>
        <authorList>
            <person name="Sedici K."/>
            <person name="Godart F."/>
            <person name="Aiese Cigliano R."/>
            <person name="Sanseverino W."/>
            <person name="Barakat M."/>
            <person name="Ortet P."/>
            <person name="Marechal E."/>
            <person name="Cagnac O."/>
            <person name="Amato A."/>
        </authorList>
    </citation>
    <scope>NUCLEOTIDE SEQUENCE [LARGE SCALE GENOMIC DNA]</scope>
</reference>
<dbReference type="Proteomes" id="UP000241890">
    <property type="component" value="Unassembled WGS sequence"/>
</dbReference>
<keyword evidence="4 8" id="KW-0808">Transferase</keyword>
<evidence type="ECO:0000256" key="1">
    <source>
        <dbReference type="ARBA" id="ARBA00003343"/>
    </source>
</evidence>
<comment type="function">
    <text evidence="1">Catalyzes the last step of tRNA splicing, the transfer of the splice junction 2'-phosphate from ligated tRNA to NAD to produce ADP-ribose 1''-2'' cyclic phosphate.</text>
</comment>
<comment type="catalytic activity">
    <reaction evidence="6">
        <text>2'-phospho-[ligated tRNA] + NAD(+) = mature tRNA + ADP-alpha-D-ribose 1'',2''-cyclic phosphate + nicotinamide</text>
        <dbReference type="Rhea" id="RHEA:23324"/>
        <dbReference type="Rhea" id="RHEA-COMP:11106"/>
        <dbReference type="Rhea" id="RHEA-COMP:11107"/>
        <dbReference type="ChEBI" id="CHEBI:17154"/>
        <dbReference type="ChEBI" id="CHEBI:57540"/>
        <dbReference type="ChEBI" id="CHEBI:76596"/>
        <dbReference type="ChEBI" id="CHEBI:82883"/>
        <dbReference type="ChEBI" id="CHEBI:85027"/>
        <dbReference type="EC" id="2.7.1.160"/>
    </reaction>
</comment>
<dbReference type="InterPro" id="IPR002745">
    <property type="entry name" value="Ptrans_KptA/Tpt1"/>
</dbReference>
<gene>
    <name evidence="8" type="ORF">FCC1311_059372</name>
</gene>
<evidence type="ECO:0000256" key="4">
    <source>
        <dbReference type="ARBA" id="ARBA00022679"/>
    </source>
</evidence>
<organism evidence="8 9">
    <name type="scientific">Hondaea fermentalgiana</name>
    <dbReference type="NCBI Taxonomy" id="2315210"/>
    <lineage>
        <taxon>Eukaryota</taxon>
        <taxon>Sar</taxon>
        <taxon>Stramenopiles</taxon>
        <taxon>Bigyra</taxon>
        <taxon>Labyrinthulomycetes</taxon>
        <taxon>Thraustochytrida</taxon>
        <taxon>Thraustochytriidae</taxon>
        <taxon>Hondaea</taxon>
    </lineage>
</organism>
<protein>
    <recommendedName>
        <fullName evidence="3">2'-phosphotransferase</fullName>
        <ecNumber evidence="3">2.7.1.160</ecNumber>
    </recommendedName>
</protein>
<dbReference type="GO" id="GO:0000215">
    <property type="term" value="F:tRNA 2'-phosphotransferase activity"/>
    <property type="evidence" value="ECO:0007669"/>
    <property type="project" value="UniProtKB-EC"/>
</dbReference>
<dbReference type="GO" id="GO:0006388">
    <property type="term" value="P:tRNA splicing, via endonucleolytic cleavage and ligation"/>
    <property type="evidence" value="ECO:0007669"/>
    <property type="project" value="TreeGrafter"/>
</dbReference>
<dbReference type="AlphaFoldDB" id="A0A2R5GFL4"/>
<evidence type="ECO:0000256" key="7">
    <source>
        <dbReference type="SAM" id="MobiDB-lite"/>
    </source>
</evidence>
<feature type="compositionally biased region" description="Basic and acidic residues" evidence="7">
    <location>
        <begin position="227"/>
        <end position="238"/>
    </location>
</feature>
<dbReference type="InterPro" id="IPR042081">
    <property type="entry name" value="RNA_2'-PTrans_C"/>
</dbReference>
<name>A0A2R5GFL4_9STRA</name>
<dbReference type="PANTHER" id="PTHR12684">
    <property type="entry name" value="PUTATIVE PHOSPHOTRANSFERASE"/>
    <property type="match status" value="1"/>
</dbReference>
<evidence type="ECO:0000256" key="6">
    <source>
        <dbReference type="ARBA" id="ARBA00047949"/>
    </source>
</evidence>
<feature type="region of interest" description="Disordered" evidence="7">
    <location>
        <begin position="213"/>
        <end position="262"/>
    </location>
</feature>
<dbReference type="SUPFAM" id="SSF56399">
    <property type="entry name" value="ADP-ribosylation"/>
    <property type="match status" value="2"/>
</dbReference>
<evidence type="ECO:0000256" key="3">
    <source>
        <dbReference type="ARBA" id="ARBA00012007"/>
    </source>
</evidence>
<dbReference type="InterPro" id="IPR042080">
    <property type="entry name" value="RNA_2'-PTrans_N"/>
</dbReference>
<comment type="caution">
    <text evidence="8">The sequence shown here is derived from an EMBL/GenBank/DDBJ whole genome shotgun (WGS) entry which is preliminary data.</text>
</comment>
<keyword evidence="5" id="KW-0520">NAD</keyword>
<dbReference type="PANTHER" id="PTHR12684:SF2">
    <property type="entry name" value="TRNA 2'-PHOSPHOTRANSFERASE 1"/>
    <property type="match status" value="1"/>
</dbReference>